<proteinExistence type="predicted"/>
<keyword evidence="2" id="KW-1133">Transmembrane helix</keyword>
<dbReference type="OrthoDB" id="2525208at2759"/>
<dbReference type="AlphaFoldDB" id="A0A061AYA3"/>
<gene>
    <name evidence="3" type="ORF">RHTO0S_07e02388g</name>
</gene>
<evidence type="ECO:0000256" key="2">
    <source>
        <dbReference type="SAM" id="Phobius"/>
    </source>
</evidence>
<organism evidence="3">
    <name type="scientific">Rhodotorula toruloides</name>
    <name type="common">Yeast</name>
    <name type="synonym">Rhodosporidium toruloides</name>
    <dbReference type="NCBI Taxonomy" id="5286"/>
    <lineage>
        <taxon>Eukaryota</taxon>
        <taxon>Fungi</taxon>
        <taxon>Dikarya</taxon>
        <taxon>Basidiomycota</taxon>
        <taxon>Pucciniomycotina</taxon>
        <taxon>Microbotryomycetes</taxon>
        <taxon>Sporidiobolales</taxon>
        <taxon>Sporidiobolaceae</taxon>
        <taxon>Rhodotorula</taxon>
    </lineage>
</organism>
<keyword evidence="2" id="KW-0812">Transmembrane</keyword>
<sequence length="169" mass="17933">MAVFYPRGGVAGGDPSKNPADSTYAAVPPSSTYKGPKVAGTYGGFVGVLVGVGILVLTVLAGFMFVRYRQLKRKAAQSGGEGYERGGAWVADDAFELPTHQALHSQSTVNLDSPPLHHAPPLYAQDGISQEAFFEEGAGGRYRDPYGARDGEDYGRDRSPTPTPGDRKI</sequence>
<feature type="compositionally biased region" description="Basic and acidic residues" evidence="1">
    <location>
        <begin position="141"/>
        <end position="169"/>
    </location>
</feature>
<feature type="transmembrane region" description="Helical" evidence="2">
    <location>
        <begin position="42"/>
        <end position="66"/>
    </location>
</feature>
<dbReference type="EMBL" id="LK052942">
    <property type="protein sequence ID" value="CDR42633.1"/>
    <property type="molecule type" value="Genomic_DNA"/>
</dbReference>
<reference evidence="3" key="1">
    <citation type="journal article" date="2014" name="Genome Announc.">
        <title>Draft genome sequence of Rhodosporidium toruloides CECT1137, an oleaginous yeast of biotechnological interest.</title>
        <authorList>
            <person name="Morin N."/>
            <person name="Calcas X."/>
            <person name="Devillers H."/>
            <person name="Durrens P."/>
            <person name="Sherman D.J."/>
            <person name="Nicaud J.-M."/>
            <person name="Neuveglise C."/>
        </authorList>
    </citation>
    <scope>NUCLEOTIDE SEQUENCE</scope>
    <source>
        <strain evidence="3">CECT1137</strain>
    </source>
</reference>
<feature type="region of interest" description="Disordered" evidence="1">
    <location>
        <begin position="137"/>
        <end position="169"/>
    </location>
</feature>
<name>A0A061AYA3_RHOTO</name>
<keyword evidence="2" id="KW-0472">Membrane</keyword>
<evidence type="ECO:0000313" key="3">
    <source>
        <dbReference type="EMBL" id="CDR42633.1"/>
    </source>
</evidence>
<accession>A0A061AYA3</accession>
<evidence type="ECO:0000256" key="1">
    <source>
        <dbReference type="SAM" id="MobiDB-lite"/>
    </source>
</evidence>
<protein>
    <submittedName>
        <fullName evidence="3">RHTO0S07e02388g1_1</fullName>
    </submittedName>
</protein>